<organism evidence="2 3">
    <name type="scientific">Staphylotrichum longicolle</name>
    <dbReference type="NCBI Taxonomy" id="669026"/>
    <lineage>
        <taxon>Eukaryota</taxon>
        <taxon>Fungi</taxon>
        <taxon>Dikarya</taxon>
        <taxon>Ascomycota</taxon>
        <taxon>Pezizomycotina</taxon>
        <taxon>Sordariomycetes</taxon>
        <taxon>Sordariomycetidae</taxon>
        <taxon>Sordariales</taxon>
        <taxon>Chaetomiaceae</taxon>
        <taxon>Staphylotrichum</taxon>
    </lineage>
</organism>
<dbReference type="Proteomes" id="UP001197093">
    <property type="component" value="Unassembled WGS sequence"/>
</dbReference>
<name>A0AAD4EPF2_9PEZI</name>
<evidence type="ECO:0000313" key="3">
    <source>
        <dbReference type="Proteomes" id="UP001197093"/>
    </source>
</evidence>
<feature type="region of interest" description="Disordered" evidence="1">
    <location>
        <begin position="37"/>
        <end position="69"/>
    </location>
</feature>
<proteinExistence type="predicted"/>
<sequence>MRGVYFLVMQGERREGIPTPPPYDAAEEKLHAVQEGAEPSYAAVTAGEASATTSRQPQQGKQSRCGAAGARTRAVGASSSRYVIAKQQDLYPVNEFLKFVNVTPG</sequence>
<feature type="compositionally biased region" description="Polar residues" evidence="1">
    <location>
        <begin position="50"/>
        <end position="62"/>
    </location>
</feature>
<comment type="caution">
    <text evidence="2">The sequence shown here is derived from an EMBL/GenBank/DDBJ whole genome shotgun (WGS) entry which is preliminary data.</text>
</comment>
<accession>A0AAD4EPF2</accession>
<keyword evidence="3" id="KW-1185">Reference proteome</keyword>
<dbReference type="AlphaFoldDB" id="A0AAD4EPF2"/>
<gene>
    <name evidence="2" type="ORF">NEMBOFW57_009459</name>
</gene>
<dbReference type="EMBL" id="JAHCVI010000005">
    <property type="protein sequence ID" value="KAG7284844.1"/>
    <property type="molecule type" value="Genomic_DNA"/>
</dbReference>
<evidence type="ECO:0000256" key="1">
    <source>
        <dbReference type="SAM" id="MobiDB-lite"/>
    </source>
</evidence>
<protein>
    <submittedName>
        <fullName evidence="2">Uncharacterized protein</fullName>
    </submittedName>
</protein>
<reference evidence="2" key="1">
    <citation type="submission" date="2023-02" db="EMBL/GenBank/DDBJ databases">
        <authorList>
            <person name="Palmer J.M."/>
        </authorList>
    </citation>
    <scope>NUCLEOTIDE SEQUENCE</scope>
    <source>
        <strain evidence="2">FW57</strain>
    </source>
</reference>
<evidence type="ECO:0000313" key="2">
    <source>
        <dbReference type="EMBL" id="KAG7284844.1"/>
    </source>
</evidence>